<dbReference type="Proteomes" id="UP001153269">
    <property type="component" value="Unassembled WGS sequence"/>
</dbReference>
<dbReference type="EMBL" id="CADEAL010002668">
    <property type="protein sequence ID" value="CAB1441533.1"/>
    <property type="molecule type" value="Genomic_DNA"/>
</dbReference>
<evidence type="ECO:0000256" key="1">
    <source>
        <dbReference type="SAM" id="MobiDB-lite"/>
    </source>
</evidence>
<evidence type="ECO:0000313" key="2">
    <source>
        <dbReference type="EMBL" id="CAB1441533.1"/>
    </source>
</evidence>
<name>A0A9N7V3Q2_PLEPL</name>
<sequence>MGNMRSLMNKMDELSRLVKTQMENHEFSLLCFTETWLHSDFRTTARSYPASLLFQRKRTLYRVVRRSKPCITTELKVLPTRRRKPPGLGPEKNRGFPRRHPPPPHSQDFNTLTVPNASALPRSTCLVCSFDIPPPHHHHLQSAAPLLKGLTPSAYPAFPKKTTPSGLNDYRPVALTSHVVKVLERLVLAYLKPKTREMVIDFRRKRTISQPQGTLGEDVVTVEDYKYLWVHIDNRLKRKTNTAAVYKKKDEQTLFPEHGGKLWESEVPGEKRIMGRE</sequence>
<accession>A0A9N7V3Q2</accession>
<keyword evidence="3" id="KW-1185">Reference proteome</keyword>
<protein>
    <submittedName>
        <fullName evidence="2">Uncharacterized protein</fullName>
    </submittedName>
</protein>
<dbReference type="AlphaFoldDB" id="A0A9N7V3Q2"/>
<organism evidence="2 3">
    <name type="scientific">Pleuronectes platessa</name>
    <name type="common">European plaice</name>
    <dbReference type="NCBI Taxonomy" id="8262"/>
    <lineage>
        <taxon>Eukaryota</taxon>
        <taxon>Metazoa</taxon>
        <taxon>Chordata</taxon>
        <taxon>Craniata</taxon>
        <taxon>Vertebrata</taxon>
        <taxon>Euteleostomi</taxon>
        <taxon>Actinopterygii</taxon>
        <taxon>Neopterygii</taxon>
        <taxon>Teleostei</taxon>
        <taxon>Neoteleostei</taxon>
        <taxon>Acanthomorphata</taxon>
        <taxon>Carangaria</taxon>
        <taxon>Pleuronectiformes</taxon>
        <taxon>Pleuronectoidei</taxon>
        <taxon>Pleuronectidae</taxon>
        <taxon>Pleuronectes</taxon>
    </lineage>
</organism>
<comment type="caution">
    <text evidence="2">The sequence shown here is derived from an EMBL/GenBank/DDBJ whole genome shotgun (WGS) entry which is preliminary data.</text>
</comment>
<proteinExistence type="predicted"/>
<evidence type="ECO:0000313" key="3">
    <source>
        <dbReference type="Proteomes" id="UP001153269"/>
    </source>
</evidence>
<reference evidence="2" key="1">
    <citation type="submission" date="2020-03" db="EMBL/GenBank/DDBJ databases">
        <authorList>
            <person name="Weist P."/>
        </authorList>
    </citation>
    <scope>NUCLEOTIDE SEQUENCE</scope>
</reference>
<gene>
    <name evidence="2" type="ORF">PLEPLA_LOCUS29296</name>
</gene>
<feature type="region of interest" description="Disordered" evidence="1">
    <location>
        <begin position="77"/>
        <end position="108"/>
    </location>
</feature>